<dbReference type="SUPFAM" id="SSF51735">
    <property type="entry name" value="NAD(P)-binding Rossmann-fold domains"/>
    <property type="match status" value="1"/>
</dbReference>
<dbReference type="InterPro" id="IPR016040">
    <property type="entry name" value="NAD(P)-bd_dom"/>
</dbReference>
<feature type="domain" description="NAD(P)-binding" evidence="1">
    <location>
        <begin position="24"/>
        <end position="334"/>
    </location>
</feature>
<dbReference type="Gene3D" id="3.40.50.720">
    <property type="entry name" value="NAD(P)-binding Rossmann-like Domain"/>
    <property type="match status" value="1"/>
</dbReference>
<dbReference type="CDD" id="cd05252">
    <property type="entry name" value="CDP_GD_SDR_e"/>
    <property type="match status" value="1"/>
</dbReference>
<dbReference type="RefSeq" id="WP_349431733.1">
    <property type="nucleotide sequence ID" value="NZ_CP157743.1"/>
</dbReference>
<dbReference type="Gene3D" id="3.90.25.10">
    <property type="entry name" value="UDP-galactose 4-epimerase, domain 1"/>
    <property type="match status" value="1"/>
</dbReference>
<protein>
    <submittedName>
        <fullName evidence="2">CDP-glucose 4,6-dehydratase</fullName>
        <ecNumber evidence="2">4.2.1.45</ecNumber>
    </submittedName>
</protein>
<dbReference type="InterPro" id="IPR013445">
    <property type="entry name" value="CDP_4_6_deHydtase"/>
</dbReference>
<proteinExistence type="predicted"/>
<dbReference type="EMBL" id="CP157743">
    <property type="protein sequence ID" value="XBS20693.1"/>
    <property type="molecule type" value="Genomic_DNA"/>
</dbReference>
<dbReference type="AlphaFoldDB" id="A0AAU7NUQ6"/>
<dbReference type="InterPro" id="IPR036291">
    <property type="entry name" value="NAD(P)-bd_dom_sf"/>
</dbReference>
<dbReference type="GO" id="GO:0047733">
    <property type="term" value="F:CDP-glucose 4,6-dehydratase activity"/>
    <property type="evidence" value="ECO:0007669"/>
    <property type="project" value="UniProtKB-EC"/>
</dbReference>
<keyword evidence="3" id="KW-1185">Reference proteome</keyword>
<reference evidence="2 3" key="1">
    <citation type="journal article" date="2024" name="Microbiology">
        <title>Methylomarinum rosea sp. nov., a novel halophilic methanotrophic bacterium from the hypersaline Lake Elton.</title>
        <authorList>
            <person name="Suleimanov R.Z."/>
            <person name="Oshkin I.Y."/>
            <person name="Danilova O.V."/>
            <person name="Suzina N.E."/>
            <person name="Dedysh S.N."/>
        </authorList>
    </citation>
    <scope>NUCLEOTIDE SEQUENCE [LARGE SCALE GENOMIC DNA]</scope>
    <source>
        <strain evidence="2 3">Ch1-1</strain>
    </source>
</reference>
<accession>A0AAU7NUQ6</accession>
<dbReference type="Proteomes" id="UP001225378">
    <property type="component" value="Chromosome"/>
</dbReference>
<organism evidence="2 3">
    <name type="scientific">Methylomarinum roseum</name>
    <dbReference type="NCBI Taxonomy" id="3067653"/>
    <lineage>
        <taxon>Bacteria</taxon>
        <taxon>Pseudomonadati</taxon>
        <taxon>Pseudomonadota</taxon>
        <taxon>Gammaproteobacteria</taxon>
        <taxon>Methylococcales</taxon>
        <taxon>Methylococcaceae</taxon>
        <taxon>Methylomarinum</taxon>
    </lineage>
</organism>
<sequence>MGFGLRALENMGINETFWRGKKVLVTGHTGFKGSWLSLWLQMLEADVYGLSRLPPTEPNLFERADVGKRMTSLHGDIRDLSLVKKTVSAINPDILIHMAAQSLVRYGYHHPVETYQTNVMGTLHVLEAIRACQGVRAAVMVTTDKCYESMEAGEPHRENDPLGGHDPYSSSKGCAELLIASYRHSFFFESTSAAIASVRAGNVIGGGDWAEHRLVPDVIEAFQKNRSVKIRNPHAVRPWQHVLEPLSGYLLLAERLFNGGHAYAESWNFGPEAGDMRQVQWLVEFLAGKWRYANWAVEEKPNFHEAGALRLNSTKARDRLGWRPRWSLPTALDKTVDWYRAESAGVDMSVFCQKQIREYLA</sequence>
<dbReference type="Pfam" id="PF16363">
    <property type="entry name" value="GDP_Man_Dehyd"/>
    <property type="match status" value="1"/>
</dbReference>
<dbReference type="KEGG" id="mech:Q9L42_000760"/>
<evidence type="ECO:0000313" key="2">
    <source>
        <dbReference type="EMBL" id="XBS20693.1"/>
    </source>
</evidence>
<evidence type="ECO:0000313" key="3">
    <source>
        <dbReference type="Proteomes" id="UP001225378"/>
    </source>
</evidence>
<dbReference type="PANTHER" id="PTHR43000">
    <property type="entry name" value="DTDP-D-GLUCOSE 4,6-DEHYDRATASE-RELATED"/>
    <property type="match status" value="1"/>
</dbReference>
<dbReference type="EC" id="4.2.1.45" evidence="2"/>
<dbReference type="NCBIfam" id="TIGR02622">
    <property type="entry name" value="CDP_4_6_dhtase"/>
    <property type="match status" value="1"/>
</dbReference>
<keyword evidence="2" id="KW-0456">Lyase</keyword>
<evidence type="ECO:0000259" key="1">
    <source>
        <dbReference type="Pfam" id="PF16363"/>
    </source>
</evidence>
<gene>
    <name evidence="2" type="primary">rfbG</name>
    <name evidence="2" type="ORF">Q9L42_000760</name>
</gene>
<name>A0AAU7NUQ6_9GAMM</name>